<keyword evidence="4" id="KW-1185">Reference proteome</keyword>
<dbReference type="SUPFAM" id="SSF48150">
    <property type="entry name" value="DNA-glycosylase"/>
    <property type="match status" value="1"/>
</dbReference>
<dbReference type="PANTHER" id="PTHR33055">
    <property type="entry name" value="TRANSPOSASE FOR INSERTION SEQUENCE ELEMENT IS1111A"/>
    <property type="match status" value="1"/>
</dbReference>
<evidence type="ECO:0000259" key="1">
    <source>
        <dbReference type="Pfam" id="PF01548"/>
    </source>
</evidence>
<dbReference type="GO" id="GO:0006281">
    <property type="term" value="P:DNA repair"/>
    <property type="evidence" value="ECO:0007669"/>
    <property type="project" value="InterPro"/>
</dbReference>
<evidence type="ECO:0000313" key="3">
    <source>
        <dbReference type="EMBL" id="NMO95329.1"/>
    </source>
</evidence>
<protein>
    <submittedName>
        <fullName evidence="3">IS110 family transposase</fullName>
    </submittedName>
</protein>
<name>A0A848M4Y6_PAELE</name>
<dbReference type="InterPro" id="IPR002525">
    <property type="entry name" value="Transp_IS110-like_N"/>
</dbReference>
<dbReference type="Pfam" id="PF02371">
    <property type="entry name" value="Transposase_20"/>
    <property type="match status" value="1"/>
</dbReference>
<dbReference type="InterPro" id="IPR047650">
    <property type="entry name" value="Transpos_IS110"/>
</dbReference>
<dbReference type="RefSeq" id="WP_169504122.1">
    <property type="nucleotide sequence ID" value="NZ_JABBPN010000004.1"/>
</dbReference>
<dbReference type="InterPro" id="IPR003346">
    <property type="entry name" value="Transposase_20"/>
</dbReference>
<gene>
    <name evidence="3" type="ORF">HII30_05950</name>
</gene>
<dbReference type="NCBIfam" id="NF033542">
    <property type="entry name" value="transpos_IS110"/>
    <property type="match status" value="1"/>
</dbReference>
<accession>A0A848M4Y6</accession>
<dbReference type="GO" id="GO:0003677">
    <property type="term" value="F:DNA binding"/>
    <property type="evidence" value="ECO:0007669"/>
    <property type="project" value="InterPro"/>
</dbReference>
<dbReference type="Proteomes" id="UP000565468">
    <property type="component" value="Unassembled WGS sequence"/>
</dbReference>
<dbReference type="Gene3D" id="1.10.340.30">
    <property type="entry name" value="Hypothetical protein, domain 2"/>
    <property type="match status" value="1"/>
</dbReference>
<evidence type="ECO:0000259" key="2">
    <source>
        <dbReference type="Pfam" id="PF02371"/>
    </source>
</evidence>
<dbReference type="PANTHER" id="PTHR33055:SF13">
    <property type="entry name" value="TRANSPOSASE"/>
    <property type="match status" value="1"/>
</dbReference>
<dbReference type="GO" id="GO:0004803">
    <property type="term" value="F:transposase activity"/>
    <property type="evidence" value="ECO:0007669"/>
    <property type="project" value="InterPro"/>
</dbReference>
<sequence>MNQPILSIDVAKGKSVAAAFLSYQVCMYKPFPFYHSEEDLQRLLAILEELKSVSGQVPKVVLEATGNYSKPLASFFSFHGYSVILLNPLLTHQLKQKAVRKVKTDPIDAMRIAQVFYLQDPQPQVQLNETVHQLRVICRQYQHWTALYGEMQLHFRAVLDLLFPGYDKAFQKVCNRTSLELLSRFPTPAELLAADPEEVLKLLLSNRRGQAWNEKKLQQLLEIARHSLPDLHGIEAQKVVLRQYIHLLRTYQDCMSDLFQSMQTHAESMETYHLLRTIPGVGPLTAAMLIAEIGDIKRFPSVKQLTAFAGLDSAVHESGTFKSKKNRISKRGSSYLRTALYQATVAAISKQIHGPRNSTLFQFYQQKRDEGKPAKVAIVAASHKLLRIIFGMWNSGSAFQAQ</sequence>
<reference evidence="3 4" key="1">
    <citation type="submission" date="2020-04" db="EMBL/GenBank/DDBJ databases">
        <title>Paenibacillus algicola sp. nov., a novel marine bacterium producing alginate lyase.</title>
        <authorList>
            <person name="Huang H."/>
        </authorList>
    </citation>
    <scope>NUCLEOTIDE SEQUENCE [LARGE SCALE GENOMIC DNA]</scope>
    <source>
        <strain evidence="3 4">L7-75</strain>
    </source>
</reference>
<dbReference type="EMBL" id="JABBPN010000004">
    <property type="protein sequence ID" value="NMO95329.1"/>
    <property type="molecule type" value="Genomic_DNA"/>
</dbReference>
<proteinExistence type="predicted"/>
<comment type="caution">
    <text evidence="3">The sequence shown here is derived from an EMBL/GenBank/DDBJ whole genome shotgun (WGS) entry which is preliminary data.</text>
</comment>
<organism evidence="3 4">
    <name type="scientific">Paenibacillus lemnae</name>
    <dbReference type="NCBI Taxonomy" id="1330551"/>
    <lineage>
        <taxon>Bacteria</taxon>
        <taxon>Bacillati</taxon>
        <taxon>Bacillota</taxon>
        <taxon>Bacilli</taxon>
        <taxon>Bacillales</taxon>
        <taxon>Paenibacillaceae</taxon>
        <taxon>Paenibacillus</taxon>
    </lineage>
</organism>
<dbReference type="GO" id="GO:0006313">
    <property type="term" value="P:DNA transposition"/>
    <property type="evidence" value="ECO:0007669"/>
    <property type="project" value="InterPro"/>
</dbReference>
<feature type="domain" description="Transposase IS110-like N-terminal" evidence="1">
    <location>
        <begin position="8"/>
        <end position="164"/>
    </location>
</feature>
<feature type="domain" description="Transposase IS116/IS110/IS902 C-terminal" evidence="2">
    <location>
        <begin position="273"/>
        <end position="351"/>
    </location>
</feature>
<dbReference type="AlphaFoldDB" id="A0A848M4Y6"/>
<evidence type="ECO:0000313" key="4">
    <source>
        <dbReference type="Proteomes" id="UP000565468"/>
    </source>
</evidence>
<dbReference type="Pfam" id="PF01548">
    <property type="entry name" value="DEDD_Tnp_IS110"/>
    <property type="match status" value="1"/>
</dbReference>
<dbReference type="InterPro" id="IPR011257">
    <property type="entry name" value="DNA_glycosylase"/>
</dbReference>